<reference evidence="2" key="1">
    <citation type="submission" date="2015-05" db="UniProtKB">
        <authorList>
            <consortium name="EnsemblMetazoa"/>
        </authorList>
    </citation>
    <scope>IDENTIFICATION</scope>
</reference>
<dbReference type="eggNOG" id="KOG2336">
    <property type="taxonomic scope" value="Eukaryota"/>
</dbReference>
<dbReference type="Gene3D" id="3.40.50.720">
    <property type="entry name" value="NAD(P)-binding Rossmann-like Domain"/>
    <property type="match status" value="1"/>
</dbReference>
<dbReference type="AlphaFoldDB" id="T1ICB2"/>
<dbReference type="Pfam" id="PF00899">
    <property type="entry name" value="ThiF"/>
    <property type="match status" value="1"/>
</dbReference>
<dbReference type="VEuPathDB" id="VectorBase:RPRC013932"/>
<name>T1ICB2_RHOPR</name>
<evidence type="ECO:0000313" key="2">
    <source>
        <dbReference type="EnsemblMetazoa" id="RPRC013932-PA"/>
    </source>
</evidence>
<sequence length="110" mass="12392">MSYPDNRITEVKDRLTELLCECDYLRSQLKKSEKLYRARIAKMSSEVVDSNPYSRLMALKRMGIVKNYEQIRVFTVAVVGVGGVGSVTAEMLTRCGIGKVNLFQVLNILA</sequence>
<dbReference type="EnsemblMetazoa" id="RPRC013932-RA">
    <property type="protein sequence ID" value="RPRC013932-PA"/>
    <property type="gene ID" value="RPRC013932"/>
</dbReference>
<proteinExistence type="predicted"/>
<dbReference type="SUPFAM" id="SSF69572">
    <property type="entry name" value="Activating enzymes of the ubiquitin-like proteins"/>
    <property type="match status" value="1"/>
</dbReference>
<dbReference type="HOGENOM" id="CLU_2174048_0_0_1"/>
<dbReference type="InParanoid" id="T1ICB2"/>
<dbReference type="InterPro" id="IPR000594">
    <property type="entry name" value="ThiF_NAD_FAD-bd"/>
</dbReference>
<protein>
    <submittedName>
        <fullName evidence="2">ThiF domain-containing protein</fullName>
    </submittedName>
</protein>
<dbReference type="GO" id="GO:0008641">
    <property type="term" value="F:ubiquitin-like modifier activating enzyme activity"/>
    <property type="evidence" value="ECO:0007669"/>
    <property type="project" value="InterPro"/>
</dbReference>
<dbReference type="InterPro" id="IPR035985">
    <property type="entry name" value="Ubiquitin-activating_enz"/>
</dbReference>
<feature type="domain" description="THIF-type NAD/FAD binding fold" evidence="1">
    <location>
        <begin position="53"/>
        <end position="102"/>
    </location>
</feature>
<accession>T1ICB2</accession>
<dbReference type="Proteomes" id="UP000015103">
    <property type="component" value="Unassembled WGS sequence"/>
</dbReference>
<evidence type="ECO:0000259" key="1">
    <source>
        <dbReference type="Pfam" id="PF00899"/>
    </source>
</evidence>
<keyword evidence="3" id="KW-1185">Reference proteome</keyword>
<dbReference type="STRING" id="13249.T1ICB2"/>
<evidence type="ECO:0000313" key="3">
    <source>
        <dbReference type="Proteomes" id="UP000015103"/>
    </source>
</evidence>
<organism evidence="2 3">
    <name type="scientific">Rhodnius prolixus</name>
    <name type="common">Triatomid bug</name>
    <dbReference type="NCBI Taxonomy" id="13249"/>
    <lineage>
        <taxon>Eukaryota</taxon>
        <taxon>Metazoa</taxon>
        <taxon>Ecdysozoa</taxon>
        <taxon>Arthropoda</taxon>
        <taxon>Hexapoda</taxon>
        <taxon>Insecta</taxon>
        <taxon>Pterygota</taxon>
        <taxon>Neoptera</taxon>
        <taxon>Paraneoptera</taxon>
        <taxon>Hemiptera</taxon>
        <taxon>Heteroptera</taxon>
        <taxon>Panheteroptera</taxon>
        <taxon>Cimicomorpha</taxon>
        <taxon>Reduviidae</taxon>
        <taxon>Triatominae</taxon>
        <taxon>Rhodnius</taxon>
    </lineage>
</organism>
<dbReference type="EMBL" id="ACPB03023871">
    <property type="status" value="NOT_ANNOTATED_CDS"/>
    <property type="molecule type" value="Genomic_DNA"/>
</dbReference>